<accession>A0A1Y1QUD9</accession>
<dbReference type="Proteomes" id="UP000192491">
    <property type="component" value="Unassembled WGS sequence"/>
</dbReference>
<dbReference type="AlphaFoldDB" id="A0A1Y1QUD9"/>
<dbReference type="EMBL" id="MTEJ01000035">
    <property type="protein sequence ID" value="OQX14057.1"/>
    <property type="molecule type" value="Genomic_DNA"/>
</dbReference>
<evidence type="ECO:0000313" key="1">
    <source>
        <dbReference type="EMBL" id="OQX14057.1"/>
    </source>
</evidence>
<comment type="caution">
    <text evidence="1">The sequence shown here is derived from an EMBL/GenBank/DDBJ whole genome shotgun (WGS) entry which is preliminary data.</text>
</comment>
<reference evidence="1 2" key="1">
    <citation type="submission" date="2017-01" db="EMBL/GenBank/DDBJ databases">
        <title>Novel large sulfur bacteria in the metagenomes of groundwater-fed chemosynthetic microbial mats in the Lake Huron basin.</title>
        <authorList>
            <person name="Sharrar A.M."/>
            <person name="Flood B.E."/>
            <person name="Bailey J.V."/>
            <person name="Jones D.S."/>
            <person name="Biddanda B."/>
            <person name="Ruberg S.A."/>
            <person name="Marcus D.N."/>
            <person name="Dick G.J."/>
        </authorList>
    </citation>
    <scope>NUCLEOTIDE SEQUENCE [LARGE SCALE GENOMIC DNA]</scope>
    <source>
        <strain evidence="1">A8</strain>
    </source>
</reference>
<protein>
    <recommendedName>
        <fullName evidence="3">Conjugal transfer protein TraJ</fullName>
    </recommendedName>
</protein>
<evidence type="ECO:0008006" key="3">
    <source>
        <dbReference type="Google" id="ProtNLM"/>
    </source>
</evidence>
<sequence length="167" mass="18656">MLKEERQRGERQMARCVFAIPPQVTAQQILGNLFAYGSTILPLQGVSAVGKRGKMGSETRKKTVLVMVRMTPEEREEIAALAATCSLSVPEFMRRMALSYTPKSTLDAQAIIEMAKINGDIGRVVGLLKLWLSTEAKKNEAFTHNIPKIVNELKELKDLLRQKAMQL</sequence>
<name>A0A1Y1QUD9_9GAMM</name>
<gene>
    <name evidence="1" type="ORF">BWK73_10380</name>
</gene>
<proteinExistence type="predicted"/>
<dbReference type="Pfam" id="PF21983">
    <property type="entry name" value="NikA-like"/>
    <property type="match status" value="1"/>
</dbReference>
<organism evidence="1 2">
    <name type="scientific">Thiothrix lacustris</name>
    <dbReference type="NCBI Taxonomy" id="525917"/>
    <lineage>
        <taxon>Bacteria</taxon>
        <taxon>Pseudomonadati</taxon>
        <taxon>Pseudomonadota</taxon>
        <taxon>Gammaproteobacteria</taxon>
        <taxon>Thiotrichales</taxon>
        <taxon>Thiotrichaceae</taxon>
        <taxon>Thiothrix</taxon>
    </lineage>
</organism>
<evidence type="ECO:0000313" key="2">
    <source>
        <dbReference type="Proteomes" id="UP000192491"/>
    </source>
</evidence>
<dbReference type="InterPro" id="IPR053842">
    <property type="entry name" value="NikA-like"/>
</dbReference>